<comment type="similarity">
    <text evidence="3">Belongs to the RNase H family.</text>
</comment>
<feature type="domain" description="RNase H type-1" evidence="11">
    <location>
        <begin position="255"/>
        <end position="410"/>
    </location>
</feature>
<protein>
    <recommendedName>
        <fullName evidence="4">ribonuclease H</fullName>
        <ecNumber evidence="4">3.1.26.4</ecNumber>
    </recommendedName>
</protein>
<evidence type="ECO:0000259" key="11">
    <source>
        <dbReference type="PROSITE" id="PS50879"/>
    </source>
</evidence>
<gene>
    <name evidence="12" type="primary">RNH1_3</name>
    <name evidence="12" type="ORF">PHYBOEH_006468</name>
</gene>
<evidence type="ECO:0000256" key="6">
    <source>
        <dbReference type="ARBA" id="ARBA00022723"/>
    </source>
</evidence>
<evidence type="ECO:0000256" key="7">
    <source>
        <dbReference type="ARBA" id="ARBA00022759"/>
    </source>
</evidence>
<evidence type="ECO:0000256" key="5">
    <source>
        <dbReference type="ARBA" id="ARBA00022722"/>
    </source>
</evidence>
<reference evidence="12" key="1">
    <citation type="submission" date="2021-02" db="EMBL/GenBank/DDBJ databases">
        <authorList>
            <person name="Palmer J.M."/>
        </authorList>
    </citation>
    <scope>NUCLEOTIDE SEQUENCE</scope>
    <source>
        <strain evidence="12">SCRP23</strain>
    </source>
</reference>
<dbReference type="FunFam" id="3.30.420.10:FF:000275">
    <property type="entry name" value="Ribonuclease H"/>
    <property type="match status" value="1"/>
</dbReference>
<evidence type="ECO:0000313" key="12">
    <source>
        <dbReference type="EMBL" id="KAG7392132.1"/>
    </source>
</evidence>
<dbReference type="EMBL" id="JAGDFL010000343">
    <property type="protein sequence ID" value="KAG7392132.1"/>
    <property type="molecule type" value="Genomic_DNA"/>
</dbReference>
<dbReference type="OrthoDB" id="407198at2759"/>
<dbReference type="Pfam" id="PF01693">
    <property type="entry name" value="Cauli_VI"/>
    <property type="match status" value="3"/>
</dbReference>
<keyword evidence="6" id="KW-0479">Metal-binding</keyword>
<name>A0A8T1WDF9_9STRA</name>
<comment type="caution">
    <text evidence="12">The sequence shown here is derived from an EMBL/GenBank/DDBJ whole genome shotgun (WGS) entry which is preliminary data.</text>
</comment>
<dbReference type="EC" id="3.1.26.4" evidence="4"/>
<dbReference type="InterPro" id="IPR050092">
    <property type="entry name" value="RNase_H"/>
</dbReference>
<keyword evidence="13" id="KW-1185">Reference proteome</keyword>
<dbReference type="FunFam" id="3.40.970.10:FF:000001">
    <property type="entry name" value="Ribonuclease H1"/>
    <property type="match status" value="2"/>
</dbReference>
<evidence type="ECO:0000256" key="4">
    <source>
        <dbReference type="ARBA" id="ARBA00012180"/>
    </source>
</evidence>
<dbReference type="GO" id="GO:0046872">
    <property type="term" value="F:metal ion binding"/>
    <property type="evidence" value="ECO:0007669"/>
    <property type="project" value="UniProtKB-KW"/>
</dbReference>
<dbReference type="InterPro" id="IPR011320">
    <property type="entry name" value="RNase_H1_N"/>
</dbReference>
<accession>A0A8T1WDF9</accession>
<dbReference type="PROSITE" id="PS50879">
    <property type="entry name" value="RNASE_H_1"/>
    <property type="match status" value="1"/>
</dbReference>
<dbReference type="GO" id="GO:0043137">
    <property type="term" value="P:DNA replication, removal of RNA primer"/>
    <property type="evidence" value="ECO:0007669"/>
    <property type="project" value="TreeGrafter"/>
</dbReference>
<comment type="catalytic activity">
    <reaction evidence="1">
        <text>Endonucleolytic cleavage to 5'-phosphomonoester.</text>
        <dbReference type="EC" id="3.1.26.4"/>
    </reaction>
</comment>
<dbReference type="PANTHER" id="PTHR10642">
    <property type="entry name" value="RIBONUCLEASE H1"/>
    <property type="match status" value="1"/>
</dbReference>
<proteinExistence type="inferred from homology"/>
<dbReference type="GO" id="GO:0004523">
    <property type="term" value="F:RNA-DNA hybrid ribonuclease activity"/>
    <property type="evidence" value="ECO:0007669"/>
    <property type="project" value="UniProtKB-EC"/>
</dbReference>
<dbReference type="AlphaFoldDB" id="A0A8T1WDF9"/>
<dbReference type="CDD" id="cd09280">
    <property type="entry name" value="RNase_HI_eukaryote_like"/>
    <property type="match status" value="1"/>
</dbReference>
<dbReference type="Proteomes" id="UP000693981">
    <property type="component" value="Unassembled WGS sequence"/>
</dbReference>
<dbReference type="InterPro" id="IPR002156">
    <property type="entry name" value="RNaseH_domain"/>
</dbReference>
<comment type="cofactor">
    <cofactor evidence="2">
        <name>Mg(2+)</name>
        <dbReference type="ChEBI" id="CHEBI:18420"/>
    </cofactor>
</comment>
<evidence type="ECO:0000313" key="13">
    <source>
        <dbReference type="Proteomes" id="UP000693981"/>
    </source>
</evidence>
<keyword evidence="9" id="KW-0460">Magnesium</keyword>
<keyword evidence="5" id="KW-0540">Nuclease</keyword>
<dbReference type="PANTHER" id="PTHR10642:SF26">
    <property type="entry name" value="RIBONUCLEASE H1"/>
    <property type="match status" value="1"/>
</dbReference>
<keyword evidence="7" id="KW-0255">Endonuclease</keyword>
<evidence type="ECO:0000256" key="8">
    <source>
        <dbReference type="ARBA" id="ARBA00022801"/>
    </source>
</evidence>
<keyword evidence="8" id="KW-0378">Hydrolase</keyword>
<evidence type="ECO:0000256" key="10">
    <source>
        <dbReference type="SAM" id="MobiDB-lite"/>
    </source>
</evidence>
<organism evidence="12 13">
    <name type="scientific">Phytophthora boehmeriae</name>
    <dbReference type="NCBI Taxonomy" id="109152"/>
    <lineage>
        <taxon>Eukaryota</taxon>
        <taxon>Sar</taxon>
        <taxon>Stramenopiles</taxon>
        <taxon>Oomycota</taxon>
        <taxon>Peronosporomycetes</taxon>
        <taxon>Peronosporales</taxon>
        <taxon>Peronosporaceae</taxon>
        <taxon>Phytophthora</taxon>
    </lineage>
</organism>
<evidence type="ECO:0000256" key="1">
    <source>
        <dbReference type="ARBA" id="ARBA00000077"/>
    </source>
</evidence>
<evidence type="ECO:0000256" key="9">
    <source>
        <dbReference type="ARBA" id="ARBA00022842"/>
    </source>
</evidence>
<evidence type="ECO:0000256" key="3">
    <source>
        <dbReference type="ARBA" id="ARBA00005300"/>
    </source>
</evidence>
<sequence>MAKGGFYAVAAGRSPGIFTSWAEAEAQIKGFPGARFKKFPSQAEAQTFIDRFNGVTPSSTTTFQSVAVATTPKRSREDAVDDDIQPPLQRAKQSKFYAVTKGHSTGVATSTEQLTQLTEGFPGRAVYKEFNTEEAAAAYLTGFQSGQKEALSPKIEGSAKSLQTNVQTTVTDSTESAKTEDQLRKKTTHKAEFWYAVAKGHKTGVFRTWNEAKKQVEGMHSAKFKKFPTQKEAQAFVDKHKAATQILASDPDPKDPNTLVAFCDGSALQNGRRGCQAGYACIFPHRTEWNVATKLVEDSATNNRAEYLAGLEALKRANIEDPGGAQVLYIFSDSMLLIRSMTEWVGTWQKKGWKKSDGAAVMNRDLLELLVKEKGSRRVLWRHVKAHTGKQDWKSKWNDVADNAARDAAMSC</sequence>
<dbReference type="Pfam" id="PF00075">
    <property type="entry name" value="RNase_H"/>
    <property type="match status" value="1"/>
</dbReference>
<evidence type="ECO:0000256" key="2">
    <source>
        <dbReference type="ARBA" id="ARBA00001946"/>
    </source>
</evidence>
<dbReference type="GO" id="GO:0003676">
    <property type="term" value="F:nucleic acid binding"/>
    <property type="evidence" value="ECO:0007669"/>
    <property type="project" value="InterPro"/>
</dbReference>
<feature type="compositionally biased region" description="Polar residues" evidence="10">
    <location>
        <begin position="160"/>
        <end position="174"/>
    </location>
</feature>
<feature type="region of interest" description="Disordered" evidence="10">
    <location>
        <begin position="158"/>
        <end position="183"/>
    </location>
</feature>